<sequence>MADRTLVAYERADGYDAHYAHDRPDPDQLTPATPFGGPTDRDLDRLQARLDPLGIDLTDAGDRTAVSPLPESTGLTWREVVAGLDYQTYTWCYRIDREWTVEQYLVCHLGLGARGGKERDPVGDGVILPVADHEREYAHGWFEGTKAATADMVGCGVFGEERAREYMDGRVRSFAGERDCYPRVGAV</sequence>
<dbReference type="InterPro" id="IPR046622">
    <property type="entry name" value="DUF6735"/>
</dbReference>
<dbReference type="Pfam" id="PF20509">
    <property type="entry name" value="DUF6735"/>
    <property type="match status" value="1"/>
</dbReference>
<reference evidence="2 3" key="1">
    <citation type="submission" date="2019-10" db="EMBL/GenBank/DDBJ databases">
        <title>Unraveling microbial dark matter from salterns through culturing: the case of the genus Halosegnis.</title>
        <authorList>
            <person name="Duran-Viseras A."/>
            <person name="Andrei A.-S."/>
            <person name="Vera-Gargallo B."/>
            <person name="Ghai R."/>
            <person name="Sanchez-Porro C."/>
            <person name="Ventosa A."/>
        </authorList>
    </citation>
    <scope>NUCLEOTIDE SEQUENCE [LARGE SCALE GENOMIC DNA]</scope>
    <source>
        <strain evidence="2 3">F17-44</strain>
    </source>
</reference>
<evidence type="ECO:0000313" key="2">
    <source>
        <dbReference type="EMBL" id="KAB7515115.1"/>
    </source>
</evidence>
<dbReference type="EMBL" id="QJOW01000003">
    <property type="protein sequence ID" value="KAB7515115.1"/>
    <property type="molecule type" value="Genomic_DNA"/>
</dbReference>
<dbReference type="RefSeq" id="WP_152120119.1">
    <property type="nucleotide sequence ID" value="NZ_QJOW01000003.1"/>
</dbReference>
<feature type="compositionally biased region" description="Basic and acidic residues" evidence="1">
    <location>
        <begin position="17"/>
        <end position="26"/>
    </location>
</feature>
<dbReference type="AlphaFoldDB" id="A0A5N5U907"/>
<organism evidence="2 3">
    <name type="scientific">Halosegnis rubeus</name>
    <dbReference type="NCBI Taxonomy" id="2212850"/>
    <lineage>
        <taxon>Archaea</taxon>
        <taxon>Methanobacteriati</taxon>
        <taxon>Methanobacteriota</taxon>
        <taxon>Stenosarchaea group</taxon>
        <taxon>Halobacteria</taxon>
        <taxon>Halobacteriales</taxon>
        <taxon>Natronomonadaceae</taxon>
        <taxon>Halosegnis</taxon>
    </lineage>
</organism>
<accession>A0A5N5U907</accession>
<dbReference type="OrthoDB" id="185449at2157"/>
<comment type="caution">
    <text evidence="2">The sequence shown here is derived from an EMBL/GenBank/DDBJ whole genome shotgun (WGS) entry which is preliminary data.</text>
</comment>
<feature type="region of interest" description="Disordered" evidence="1">
    <location>
        <begin position="17"/>
        <end position="38"/>
    </location>
</feature>
<dbReference type="Proteomes" id="UP000326302">
    <property type="component" value="Unassembled WGS sequence"/>
</dbReference>
<protein>
    <submittedName>
        <fullName evidence="2">Uncharacterized protein</fullName>
    </submittedName>
</protein>
<gene>
    <name evidence="2" type="ORF">DMP03_07635</name>
</gene>
<name>A0A5N5U907_9EURY</name>
<evidence type="ECO:0000313" key="3">
    <source>
        <dbReference type="Proteomes" id="UP000326302"/>
    </source>
</evidence>
<evidence type="ECO:0000256" key="1">
    <source>
        <dbReference type="SAM" id="MobiDB-lite"/>
    </source>
</evidence>
<proteinExistence type="predicted"/>